<sequence>MAASPPRRRNDPVVALRLDDEGNVTVLTRAELDHDDPSASCGIELLENDEGDRTFTQVVIRSLYNDGCEMFSKDIFRNVAEQFDLCAKHPNVEHRVSLMGIDGIIVDFFFKLGADVTDGGKVRWPGCRIKTSKPRLDYRGIRRLMLAAGSPHSNPEGAYLTIGIVLETEIYDATTNAVLSPWLDRSCHTVLQRFYRERQS</sequence>
<protein>
    <submittedName>
        <fullName evidence="1">Uncharacterized protein</fullName>
    </submittedName>
</protein>
<organism evidence="1 2">
    <name type="scientific">Dichotomopilus funicola</name>
    <dbReference type="NCBI Taxonomy" id="1934379"/>
    <lineage>
        <taxon>Eukaryota</taxon>
        <taxon>Fungi</taxon>
        <taxon>Dikarya</taxon>
        <taxon>Ascomycota</taxon>
        <taxon>Pezizomycotina</taxon>
        <taxon>Sordariomycetes</taxon>
        <taxon>Sordariomycetidae</taxon>
        <taxon>Sordariales</taxon>
        <taxon>Chaetomiaceae</taxon>
        <taxon>Dichotomopilus</taxon>
    </lineage>
</organism>
<dbReference type="AlphaFoldDB" id="A0AAN6ZIR6"/>
<keyword evidence="2" id="KW-1185">Reference proteome</keyword>
<name>A0AAN6ZIR6_9PEZI</name>
<accession>A0AAN6ZIR6</accession>
<dbReference type="RefSeq" id="XP_062632460.1">
    <property type="nucleotide sequence ID" value="XM_062782467.1"/>
</dbReference>
<comment type="caution">
    <text evidence="1">The sequence shown here is derived from an EMBL/GenBank/DDBJ whole genome shotgun (WGS) entry which is preliminary data.</text>
</comment>
<dbReference type="EMBL" id="MU853702">
    <property type="protein sequence ID" value="KAK4139089.1"/>
    <property type="molecule type" value="Genomic_DNA"/>
</dbReference>
<evidence type="ECO:0000313" key="2">
    <source>
        <dbReference type="Proteomes" id="UP001302676"/>
    </source>
</evidence>
<reference evidence="1" key="2">
    <citation type="submission" date="2023-05" db="EMBL/GenBank/DDBJ databases">
        <authorList>
            <consortium name="Lawrence Berkeley National Laboratory"/>
            <person name="Steindorff A."/>
            <person name="Hensen N."/>
            <person name="Bonometti L."/>
            <person name="Westerberg I."/>
            <person name="Brannstrom I.O."/>
            <person name="Guillou S."/>
            <person name="Cros-Aarteil S."/>
            <person name="Calhoun S."/>
            <person name="Haridas S."/>
            <person name="Kuo A."/>
            <person name="Mondo S."/>
            <person name="Pangilinan J."/>
            <person name="Riley R."/>
            <person name="Labutti K."/>
            <person name="Andreopoulos B."/>
            <person name="Lipzen A."/>
            <person name="Chen C."/>
            <person name="Yanf M."/>
            <person name="Daum C."/>
            <person name="Ng V."/>
            <person name="Clum A."/>
            <person name="Ohm R."/>
            <person name="Martin F."/>
            <person name="Silar P."/>
            <person name="Natvig D."/>
            <person name="Lalanne C."/>
            <person name="Gautier V."/>
            <person name="Ament-Velasquez S.L."/>
            <person name="Kruys A."/>
            <person name="Hutchinson M.I."/>
            <person name="Powell A.J."/>
            <person name="Barry K."/>
            <person name="Miller A.N."/>
            <person name="Grigoriev I.V."/>
            <person name="Debuchy R."/>
            <person name="Gladieux P."/>
            <person name="Thoren M.H."/>
            <person name="Johannesson H."/>
        </authorList>
    </citation>
    <scope>NUCLEOTIDE SEQUENCE</scope>
    <source>
        <strain evidence="1">CBS 141.50</strain>
    </source>
</reference>
<reference evidence="1" key="1">
    <citation type="journal article" date="2023" name="Mol. Phylogenet. Evol.">
        <title>Genome-scale phylogeny and comparative genomics of the fungal order Sordariales.</title>
        <authorList>
            <person name="Hensen N."/>
            <person name="Bonometti L."/>
            <person name="Westerberg I."/>
            <person name="Brannstrom I.O."/>
            <person name="Guillou S."/>
            <person name="Cros-Aarteil S."/>
            <person name="Calhoun S."/>
            <person name="Haridas S."/>
            <person name="Kuo A."/>
            <person name="Mondo S."/>
            <person name="Pangilinan J."/>
            <person name="Riley R."/>
            <person name="LaButti K."/>
            <person name="Andreopoulos B."/>
            <person name="Lipzen A."/>
            <person name="Chen C."/>
            <person name="Yan M."/>
            <person name="Daum C."/>
            <person name="Ng V."/>
            <person name="Clum A."/>
            <person name="Steindorff A."/>
            <person name="Ohm R.A."/>
            <person name="Martin F."/>
            <person name="Silar P."/>
            <person name="Natvig D.O."/>
            <person name="Lalanne C."/>
            <person name="Gautier V."/>
            <person name="Ament-Velasquez S.L."/>
            <person name="Kruys A."/>
            <person name="Hutchinson M.I."/>
            <person name="Powell A.J."/>
            <person name="Barry K."/>
            <person name="Miller A.N."/>
            <person name="Grigoriev I.V."/>
            <person name="Debuchy R."/>
            <person name="Gladieux P."/>
            <person name="Hiltunen Thoren M."/>
            <person name="Johannesson H."/>
        </authorList>
    </citation>
    <scope>NUCLEOTIDE SEQUENCE</scope>
    <source>
        <strain evidence="1">CBS 141.50</strain>
    </source>
</reference>
<proteinExistence type="predicted"/>
<dbReference type="GeneID" id="87819080"/>
<dbReference type="Proteomes" id="UP001302676">
    <property type="component" value="Unassembled WGS sequence"/>
</dbReference>
<evidence type="ECO:0000313" key="1">
    <source>
        <dbReference type="EMBL" id="KAK4139089.1"/>
    </source>
</evidence>
<gene>
    <name evidence="1" type="ORF">C8A04DRAFT_33449</name>
</gene>